<dbReference type="Pfam" id="PF07147">
    <property type="entry name" value="PDCD9"/>
    <property type="match status" value="1"/>
</dbReference>
<dbReference type="Proteomes" id="UP001627154">
    <property type="component" value="Unassembled WGS sequence"/>
</dbReference>
<evidence type="ECO:0000256" key="5">
    <source>
        <dbReference type="ARBA" id="ARBA00023274"/>
    </source>
</evidence>
<accession>A0ABD2X5S8</accession>
<name>A0ABD2X5S8_9HYME</name>
<evidence type="ECO:0000256" key="3">
    <source>
        <dbReference type="ARBA" id="ARBA00022980"/>
    </source>
</evidence>
<evidence type="ECO:0000313" key="10">
    <source>
        <dbReference type="Proteomes" id="UP001627154"/>
    </source>
</evidence>
<evidence type="ECO:0000256" key="2">
    <source>
        <dbReference type="ARBA" id="ARBA00022946"/>
    </source>
</evidence>
<dbReference type="InterPro" id="IPR010793">
    <property type="entry name" value="Ribosomal_mL37/mL65"/>
</dbReference>
<organism evidence="9 10">
    <name type="scientific">Trichogramma kaykai</name>
    <dbReference type="NCBI Taxonomy" id="54128"/>
    <lineage>
        <taxon>Eukaryota</taxon>
        <taxon>Metazoa</taxon>
        <taxon>Ecdysozoa</taxon>
        <taxon>Arthropoda</taxon>
        <taxon>Hexapoda</taxon>
        <taxon>Insecta</taxon>
        <taxon>Pterygota</taxon>
        <taxon>Neoptera</taxon>
        <taxon>Endopterygota</taxon>
        <taxon>Hymenoptera</taxon>
        <taxon>Apocrita</taxon>
        <taxon>Proctotrupomorpha</taxon>
        <taxon>Chalcidoidea</taxon>
        <taxon>Trichogrammatidae</taxon>
        <taxon>Trichogramma</taxon>
    </lineage>
</organism>
<dbReference type="GO" id="GO:1990904">
    <property type="term" value="C:ribonucleoprotein complex"/>
    <property type="evidence" value="ECO:0007669"/>
    <property type="project" value="UniProtKB-KW"/>
</dbReference>
<proteinExistence type="inferred from homology"/>
<dbReference type="EMBL" id="JBJJXI010000051">
    <property type="protein sequence ID" value="KAL3400265.1"/>
    <property type="molecule type" value="Genomic_DNA"/>
</dbReference>
<comment type="caution">
    <text evidence="9">The sequence shown here is derived from an EMBL/GenBank/DDBJ whole genome shotgun (WGS) entry which is preliminary data.</text>
</comment>
<gene>
    <name evidence="9" type="ORF">TKK_006148</name>
</gene>
<evidence type="ECO:0000256" key="1">
    <source>
        <dbReference type="ARBA" id="ARBA00004173"/>
    </source>
</evidence>
<protein>
    <recommendedName>
        <fullName evidence="7">Large ribosomal subunit protein mL37</fullName>
    </recommendedName>
    <alternativeName>
        <fullName evidence="8">39S ribosomal protein L37, mitochondrial</fullName>
    </alternativeName>
</protein>
<keyword evidence="4" id="KW-0496">Mitochondrion</keyword>
<keyword evidence="5" id="KW-0687">Ribonucleoprotein</keyword>
<dbReference type="GO" id="GO:0005739">
    <property type="term" value="C:mitochondrion"/>
    <property type="evidence" value="ECO:0007669"/>
    <property type="project" value="UniProtKB-SubCell"/>
</dbReference>
<keyword evidence="2" id="KW-0809">Transit peptide</keyword>
<dbReference type="PANTHER" id="PTHR15889:SF2">
    <property type="entry name" value="LARGE RIBOSOMAL SUBUNIT PROTEIN ML37"/>
    <property type="match status" value="1"/>
</dbReference>
<evidence type="ECO:0000256" key="6">
    <source>
        <dbReference type="ARBA" id="ARBA00037985"/>
    </source>
</evidence>
<dbReference type="AlphaFoldDB" id="A0ABD2X5S8"/>
<comment type="subcellular location">
    <subcellularLocation>
        <location evidence="1">Mitochondrion</location>
    </subcellularLocation>
</comment>
<evidence type="ECO:0000256" key="4">
    <source>
        <dbReference type="ARBA" id="ARBA00023128"/>
    </source>
</evidence>
<evidence type="ECO:0000256" key="8">
    <source>
        <dbReference type="ARBA" id="ARBA00041617"/>
    </source>
</evidence>
<evidence type="ECO:0000313" key="9">
    <source>
        <dbReference type="EMBL" id="KAL3400265.1"/>
    </source>
</evidence>
<dbReference type="InterPro" id="IPR052482">
    <property type="entry name" value="mtLSU_mL37"/>
</dbReference>
<comment type="similarity">
    <text evidence="6">Belongs to the mitochondrion-specific ribosomal protein mL37 family.</text>
</comment>
<keyword evidence="10" id="KW-1185">Reference proteome</keyword>
<dbReference type="PANTHER" id="PTHR15889">
    <property type="entry name" value="MITOCHONDRIAL RIBOSOMAL PROTEIN L37"/>
    <property type="match status" value="1"/>
</dbReference>
<sequence>MKLSQVLWKQHIGRQIRNNWYSQGKVKPFETNAEKILTQRGIPVIDAEIYLDHRPKNRFIINNDDFLVPKPLPRDSTHPDYKEVPCLQYGDNTLLVEGIVQAQHLTKTVLFNDALPDSVERSTEDVSDHTNELVQKIIKTSVMFDAHQELLPKIKDPLRPAWNFPRQMGITDLRKSQNLNKKMLQLCDHLSGPEFVKNRSVVENGLLCYPFEREFELFEFTLTMDLMLLSKETLKPNMEGNEEVCKKMIVPDMHPLHPSIGFDENHFYDHKYLYPVISGNHQKYLHTIFVYHDPTKVKNKTELTVRENQTKARSLVKSFTAAACSACEQFGKDVKELPKPVTVQSVYSDGKNYYFSVYQLNTLNLDGLEGLKNYFWISPKMSLYETGAFVNGVPTLEGYNPEVFKKILTFYKNK</sequence>
<reference evidence="9 10" key="1">
    <citation type="journal article" date="2024" name="bioRxiv">
        <title>A reference genome for Trichogramma kaykai: A tiny desert-dwelling parasitoid wasp with competing sex-ratio distorters.</title>
        <authorList>
            <person name="Culotta J."/>
            <person name="Lindsey A.R."/>
        </authorList>
    </citation>
    <scope>NUCLEOTIDE SEQUENCE [LARGE SCALE GENOMIC DNA]</scope>
    <source>
        <strain evidence="9 10">KSX58</strain>
    </source>
</reference>
<evidence type="ECO:0000256" key="7">
    <source>
        <dbReference type="ARBA" id="ARBA00039442"/>
    </source>
</evidence>
<keyword evidence="3" id="KW-0689">Ribosomal protein</keyword>
<dbReference type="GO" id="GO:0005840">
    <property type="term" value="C:ribosome"/>
    <property type="evidence" value="ECO:0007669"/>
    <property type="project" value="UniProtKB-KW"/>
</dbReference>